<dbReference type="EMBL" id="NGKA01000001">
    <property type="protein sequence ID" value="RSU15509.1"/>
    <property type="molecule type" value="Genomic_DNA"/>
</dbReference>
<dbReference type="GO" id="GO:0005524">
    <property type="term" value="F:ATP binding"/>
    <property type="evidence" value="ECO:0007669"/>
    <property type="project" value="UniProtKB-KW"/>
</dbReference>
<dbReference type="Pfam" id="PF01513">
    <property type="entry name" value="NAD_kinase"/>
    <property type="match status" value="1"/>
</dbReference>
<evidence type="ECO:0000256" key="1">
    <source>
        <dbReference type="ARBA" id="ARBA00022741"/>
    </source>
</evidence>
<dbReference type="PANTHER" id="PTHR40697">
    <property type="entry name" value="ACETOIN CATABOLISM PROTEIN X"/>
    <property type="match status" value="1"/>
</dbReference>
<dbReference type="Pfam" id="PF20143">
    <property type="entry name" value="NAD_kinase_C"/>
    <property type="match status" value="1"/>
</dbReference>
<dbReference type="RefSeq" id="WP_126805963.1">
    <property type="nucleotide sequence ID" value="NZ_NGKA01000001.1"/>
</dbReference>
<dbReference type="InterPro" id="IPR011386">
    <property type="entry name" value="Put_ATP-NAD_kin"/>
</dbReference>
<dbReference type="Gene3D" id="3.40.50.10330">
    <property type="entry name" value="Probable inorganic polyphosphate/atp-NAD kinase, domain 1"/>
    <property type="match status" value="1"/>
</dbReference>
<dbReference type="GO" id="GO:0006741">
    <property type="term" value="P:NADP+ biosynthetic process"/>
    <property type="evidence" value="ECO:0007669"/>
    <property type="project" value="InterPro"/>
</dbReference>
<comment type="caution">
    <text evidence="3">The sequence shown here is derived from an EMBL/GenBank/DDBJ whole genome shotgun (WGS) entry which is preliminary data.</text>
</comment>
<accession>A0A430B5D2</accession>
<proteinExistence type="predicted"/>
<keyword evidence="3" id="KW-0418">Kinase</keyword>
<dbReference type="OrthoDB" id="5511344at2"/>
<keyword evidence="3" id="KW-0808">Transferase</keyword>
<gene>
    <name evidence="3" type="ORF">CBF29_00065</name>
</gene>
<name>A0A430B5D2_9ENTE</name>
<keyword evidence="1" id="KW-0547">Nucleotide-binding</keyword>
<dbReference type="AlphaFoldDB" id="A0A430B5D2"/>
<sequence length="372" mass="40385">MKKIGFIVNPLAGIGGSVALKGSDGEEIVERAFELGAVCKSPERAISALKKLQPLKDKIEIVTCPEEMGENEAKSCGFLPVVIGSSFQRRTQASDTIHFAKEMLARNVEMILFAGGDGTARDIYDAVGTELPVVGIPAGTKMHSGIYATSPEDAGELAFLYLSGKQLKVKELEVMDIDEEAFRRGVVKAKLYGYLKIPDAPNFTQGTKGGGHQADDQFYLKGIAERIVTEMEQDIFYLVGSGTTCRAIMEKMGLENTLLGVDVVLNKKLVMKDVTEHQLLELLEQGKQSKIIVTPIGGQGYIFGRGNQQLSSRVIRKVGIKNVLVIATPSKIQSLPQHRLHVDTGEKEVDSMLKGAVRVISALNEVAVLEIV</sequence>
<evidence type="ECO:0000313" key="3">
    <source>
        <dbReference type="EMBL" id="RSU15509.1"/>
    </source>
</evidence>
<dbReference type="PANTHER" id="PTHR40697:SF2">
    <property type="entry name" value="ATP-NAD KINASE-RELATED"/>
    <property type="match status" value="1"/>
</dbReference>
<keyword evidence="4" id="KW-1185">Reference proteome</keyword>
<dbReference type="PIRSF" id="PIRSF016907">
    <property type="entry name" value="Kin_ATP-NAD"/>
    <property type="match status" value="1"/>
</dbReference>
<dbReference type="Proteomes" id="UP000287605">
    <property type="component" value="Unassembled WGS sequence"/>
</dbReference>
<dbReference type="InterPro" id="IPR002504">
    <property type="entry name" value="NADK"/>
</dbReference>
<dbReference type="InterPro" id="IPR039065">
    <property type="entry name" value="AcoX-like"/>
</dbReference>
<organism evidence="3 4">
    <name type="scientific">Vagococcus elongatus</name>
    <dbReference type="NCBI Taxonomy" id="180344"/>
    <lineage>
        <taxon>Bacteria</taxon>
        <taxon>Bacillati</taxon>
        <taxon>Bacillota</taxon>
        <taxon>Bacilli</taxon>
        <taxon>Lactobacillales</taxon>
        <taxon>Enterococcaceae</taxon>
        <taxon>Vagococcus</taxon>
    </lineage>
</organism>
<evidence type="ECO:0000313" key="4">
    <source>
        <dbReference type="Proteomes" id="UP000287605"/>
    </source>
</evidence>
<dbReference type="GO" id="GO:0051287">
    <property type="term" value="F:NAD binding"/>
    <property type="evidence" value="ECO:0007669"/>
    <property type="project" value="UniProtKB-ARBA"/>
</dbReference>
<protein>
    <submittedName>
        <fullName evidence="3">ATP-NAD kinase</fullName>
    </submittedName>
</protein>
<evidence type="ECO:0000256" key="2">
    <source>
        <dbReference type="ARBA" id="ARBA00022840"/>
    </source>
</evidence>
<dbReference type="InterPro" id="IPR017438">
    <property type="entry name" value="ATP-NAD_kinase_N"/>
</dbReference>
<dbReference type="GO" id="GO:0003951">
    <property type="term" value="F:NAD+ kinase activity"/>
    <property type="evidence" value="ECO:0007669"/>
    <property type="project" value="InterPro"/>
</dbReference>
<dbReference type="SUPFAM" id="SSF111331">
    <property type="entry name" value="NAD kinase/diacylglycerol kinase-like"/>
    <property type="match status" value="1"/>
</dbReference>
<dbReference type="InterPro" id="IPR016064">
    <property type="entry name" value="NAD/diacylglycerol_kinase_sf"/>
</dbReference>
<reference evidence="3 4" key="1">
    <citation type="submission" date="2017-05" db="EMBL/GenBank/DDBJ databases">
        <title>Vagococcus spp. assemblies.</title>
        <authorList>
            <person name="Gulvik C.A."/>
        </authorList>
    </citation>
    <scope>NUCLEOTIDE SEQUENCE [LARGE SCALE GENOMIC DNA]</scope>
    <source>
        <strain evidence="3 4">CCUG 51432</strain>
    </source>
</reference>
<keyword evidence="2" id="KW-0067">ATP-binding</keyword>